<accession>E1JVY8</accession>
<evidence type="ECO:0008006" key="3">
    <source>
        <dbReference type="Google" id="ProtNLM"/>
    </source>
</evidence>
<name>E1JVY8_SOLFR</name>
<evidence type="ECO:0000313" key="1">
    <source>
        <dbReference type="EMBL" id="EFL51626.1"/>
    </source>
</evidence>
<gene>
    <name evidence="1" type="ORF">DesfrDRAFT_1787</name>
</gene>
<dbReference type="eggNOG" id="ENOG5033GEP">
    <property type="taxonomic scope" value="Bacteria"/>
</dbReference>
<proteinExistence type="predicted"/>
<reference evidence="1 2" key="1">
    <citation type="submission" date="2010-08" db="EMBL/GenBank/DDBJ databases">
        <title>The draft genome of Desulfovibrio fructosovorans JJ.</title>
        <authorList>
            <consortium name="US DOE Joint Genome Institute (JGI-PGF)"/>
            <person name="Lucas S."/>
            <person name="Copeland A."/>
            <person name="Lapidus A."/>
            <person name="Cheng J.-F."/>
            <person name="Bruce D."/>
            <person name="Goodwin L."/>
            <person name="Pitluck S."/>
            <person name="Land M.L."/>
            <person name="Hauser L."/>
            <person name="Chang Y.-J."/>
            <person name="Jeffries C."/>
            <person name="Wall J.D."/>
            <person name="Stahl D.A."/>
            <person name="Arkin A.P."/>
            <person name="Dehal P."/>
            <person name="Stolyar S.M."/>
            <person name="Hazen T.C."/>
            <person name="Woyke T.J."/>
        </authorList>
    </citation>
    <scope>NUCLEOTIDE SEQUENCE [LARGE SCALE GENOMIC DNA]</scope>
    <source>
        <strain evidence="1 2">JJ</strain>
    </source>
</reference>
<dbReference type="AlphaFoldDB" id="E1JVY8"/>
<dbReference type="Gene3D" id="1.10.10.1150">
    <property type="entry name" value="Coenzyme PQQ synthesis protein D (PqqD)"/>
    <property type="match status" value="1"/>
</dbReference>
<organism evidence="1 2">
    <name type="scientific">Solidesulfovibrio fructosivorans JJ]</name>
    <dbReference type="NCBI Taxonomy" id="596151"/>
    <lineage>
        <taxon>Bacteria</taxon>
        <taxon>Pseudomonadati</taxon>
        <taxon>Thermodesulfobacteriota</taxon>
        <taxon>Desulfovibrionia</taxon>
        <taxon>Desulfovibrionales</taxon>
        <taxon>Desulfovibrionaceae</taxon>
        <taxon>Solidesulfovibrio</taxon>
    </lineage>
</organism>
<protein>
    <recommendedName>
        <fullName evidence="3">Coenzyme PQQ synthesis D</fullName>
    </recommendedName>
</protein>
<dbReference type="InterPro" id="IPR008792">
    <property type="entry name" value="PQQD"/>
</dbReference>
<dbReference type="Proteomes" id="UP000006250">
    <property type="component" value="Unassembled WGS sequence"/>
</dbReference>
<dbReference type="EMBL" id="AECZ01000009">
    <property type="protein sequence ID" value="EFL51626.1"/>
    <property type="molecule type" value="Genomic_DNA"/>
</dbReference>
<dbReference type="InterPro" id="IPR041881">
    <property type="entry name" value="PqqD_sf"/>
</dbReference>
<comment type="caution">
    <text evidence="1">The sequence shown here is derived from an EMBL/GenBank/DDBJ whole genome shotgun (WGS) entry which is preliminary data.</text>
</comment>
<dbReference type="RefSeq" id="WP_005993087.1">
    <property type="nucleotide sequence ID" value="NZ_AECZ01000009.1"/>
</dbReference>
<sequence>MSLFKKKPLPPDAGGLTRRQAMELAPVVSRDVRAEEIPSGVVQLSLPVAVRPALAGLARRFGLWDGKPLRKTVELDAMGSAVWRLIDGKRSAGEIAAELARRYNLDAREAEMAVAEFLRLLGRRGAIAVVGREGEEE</sequence>
<dbReference type="Pfam" id="PF05402">
    <property type="entry name" value="PqqD"/>
    <property type="match status" value="1"/>
</dbReference>
<keyword evidence="2" id="KW-1185">Reference proteome</keyword>
<dbReference type="STRING" id="596151.DesfrDRAFT_1787"/>
<evidence type="ECO:0000313" key="2">
    <source>
        <dbReference type="Proteomes" id="UP000006250"/>
    </source>
</evidence>